<protein>
    <submittedName>
        <fullName evidence="5">Uncharacterized protein</fullName>
    </submittedName>
</protein>
<proteinExistence type="predicted"/>
<evidence type="ECO:0000256" key="2">
    <source>
        <dbReference type="ARBA" id="ARBA00022846"/>
    </source>
</evidence>
<reference evidence="5" key="2">
    <citation type="submission" date="2025-08" db="UniProtKB">
        <authorList>
            <consortium name="Ensembl"/>
        </authorList>
    </citation>
    <scope>IDENTIFICATION</scope>
</reference>
<organism evidence="5 6">
    <name type="scientific">Meleagris gallopavo</name>
    <name type="common">Wild turkey</name>
    <dbReference type="NCBI Taxonomy" id="9103"/>
    <lineage>
        <taxon>Eukaryota</taxon>
        <taxon>Metazoa</taxon>
        <taxon>Chordata</taxon>
        <taxon>Craniata</taxon>
        <taxon>Vertebrata</taxon>
        <taxon>Euteleostomi</taxon>
        <taxon>Archelosauria</taxon>
        <taxon>Archosauria</taxon>
        <taxon>Dinosauria</taxon>
        <taxon>Saurischia</taxon>
        <taxon>Theropoda</taxon>
        <taxon>Coelurosauria</taxon>
        <taxon>Aves</taxon>
        <taxon>Neognathae</taxon>
        <taxon>Galloanserae</taxon>
        <taxon>Galliformes</taxon>
        <taxon>Phasianidae</taxon>
        <taxon>Meleagridinae</taxon>
        <taxon>Meleagris</taxon>
    </lineage>
</organism>
<dbReference type="Ensembl" id="ENSMGAT00000028999.1">
    <property type="protein sequence ID" value="ENSMGAP00000032660.1"/>
    <property type="gene ID" value="ENSMGAG00000020476.1"/>
</dbReference>
<dbReference type="Proteomes" id="UP000001645">
    <property type="component" value="Chromosome 19"/>
</dbReference>
<name>A0A803YLL2_MELGA</name>
<accession>A0A803YLL2</accession>
<dbReference type="AlphaFoldDB" id="A0A803YLL2"/>
<reference evidence="5" key="3">
    <citation type="submission" date="2025-09" db="UniProtKB">
        <authorList>
            <consortium name="Ensembl"/>
        </authorList>
    </citation>
    <scope>IDENTIFICATION</scope>
</reference>
<dbReference type="PANTHER" id="PTHR46437">
    <property type="entry name" value="MORN REPEAT-CONTAINING PROTEIN 5"/>
    <property type="match status" value="1"/>
</dbReference>
<evidence type="ECO:0000313" key="5">
    <source>
        <dbReference type="Ensembl" id="ENSMGAP00000032660.1"/>
    </source>
</evidence>
<evidence type="ECO:0000313" key="6">
    <source>
        <dbReference type="Proteomes" id="UP000001645"/>
    </source>
</evidence>
<evidence type="ECO:0000256" key="4">
    <source>
        <dbReference type="ARBA" id="ARBA00023273"/>
    </source>
</evidence>
<keyword evidence="3" id="KW-0969">Cilium</keyword>
<dbReference type="PANTHER" id="PTHR46437:SF1">
    <property type="entry name" value="MORN REPEAT-CONTAINING PROTEIN 5"/>
    <property type="match status" value="1"/>
</dbReference>
<dbReference type="InterPro" id="IPR042814">
    <property type="entry name" value="Morn5"/>
</dbReference>
<evidence type="ECO:0000256" key="3">
    <source>
        <dbReference type="ARBA" id="ARBA00023069"/>
    </source>
</evidence>
<keyword evidence="6" id="KW-1185">Reference proteome</keyword>
<dbReference type="GO" id="GO:0031514">
    <property type="term" value="C:motile cilium"/>
    <property type="evidence" value="ECO:0007669"/>
    <property type="project" value="UniProtKB-SubCell"/>
</dbReference>
<keyword evidence="4" id="KW-0966">Cell projection</keyword>
<evidence type="ECO:0000256" key="1">
    <source>
        <dbReference type="ARBA" id="ARBA00004230"/>
    </source>
</evidence>
<dbReference type="GeneTree" id="ENSGT00950000185737"/>
<keyword evidence="2" id="KW-0282">Flagellum</keyword>
<reference evidence="5 6" key="1">
    <citation type="journal article" date="2010" name="PLoS Biol.">
        <title>Multi-platform next-generation sequencing of the domestic turkey (Meleagris gallopavo): genome assembly and analysis.</title>
        <authorList>
            <person name="Dalloul R.A."/>
            <person name="Long J.A."/>
            <person name="Zimin A.V."/>
            <person name="Aslam L."/>
            <person name="Beal K."/>
            <person name="Blomberg L.A."/>
            <person name="Bouffard P."/>
            <person name="Burt D.W."/>
            <person name="Crasta O."/>
            <person name="Crooijmans R.P."/>
            <person name="Cooper K."/>
            <person name="Coulombe R.A."/>
            <person name="De S."/>
            <person name="Delany M.E."/>
            <person name="Dodgson J.B."/>
            <person name="Dong J.J."/>
            <person name="Evans C."/>
            <person name="Frederickson K.M."/>
            <person name="Flicek P."/>
            <person name="Florea L."/>
            <person name="Folkerts O."/>
            <person name="Groenen M.A."/>
            <person name="Harkins T.T."/>
            <person name="Herrero J."/>
            <person name="Hoffmann S."/>
            <person name="Megens H.J."/>
            <person name="Jiang A."/>
            <person name="de Jong P."/>
            <person name="Kaiser P."/>
            <person name="Kim H."/>
            <person name="Kim K.W."/>
            <person name="Kim S."/>
            <person name="Langenberger D."/>
            <person name="Lee M.K."/>
            <person name="Lee T."/>
            <person name="Mane S."/>
            <person name="Marcais G."/>
            <person name="Marz M."/>
            <person name="McElroy A.P."/>
            <person name="Modise T."/>
            <person name="Nefedov M."/>
            <person name="Notredame C."/>
            <person name="Paton I.R."/>
            <person name="Payne W.S."/>
            <person name="Pertea G."/>
            <person name="Prickett D."/>
            <person name="Puiu D."/>
            <person name="Qioa D."/>
            <person name="Raineri E."/>
            <person name="Ruffier M."/>
            <person name="Salzberg S.L."/>
            <person name="Schatz M.C."/>
            <person name="Scheuring C."/>
            <person name="Schmidt C.J."/>
            <person name="Schroeder S."/>
            <person name="Searle S.M."/>
            <person name="Smith E.J."/>
            <person name="Smith J."/>
            <person name="Sonstegard T.S."/>
            <person name="Stadler P.F."/>
            <person name="Tafer H."/>
            <person name="Tu Z.J."/>
            <person name="Van Tassell C.P."/>
            <person name="Vilella A.J."/>
            <person name="Williams K.P."/>
            <person name="Yorke J.A."/>
            <person name="Zhang L."/>
            <person name="Zhang H.B."/>
            <person name="Zhang X."/>
            <person name="Zhang Y."/>
            <person name="Reed K.M."/>
        </authorList>
    </citation>
    <scope>NUCLEOTIDE SEQUENCE [LARGE SCALE GENOMIC DNA]</scope>
</reference>
<sequence>MQPGAAPFARAERSSVCSRGSGQCGIRSQRCRAGLGAAAPRACDSVAESRHGEMGEIFLPRSFRVFLRFLRQQNCQNVFIKVVVKRRCCFYGKRQGDVIFLSYFERSHKCSKSFLVVVSNLGISQLTNLDPPRKIPAGCYDCGDGFYNPETRIVTDYELRFLRNADDEEHEWIIQTCRKDEGRAPGQKPGP</sequence>
<dbReference type="InParanoid" id="A0A803YLL2"/>
<comment type="subcellular location">
    <subcellularLocation>
        <location evidence="1">Cell projection</location>
        <location evidence="1">Cilium</location>
        <location evidence="1">Flagellum</location>
    </subcellularLocation>
</comment>